<feature type="domain" description="C2" evidence="1">
    <location>
        <begin position="1"/>
        <end position="92"/>
    </location>
</feature>
<dbReference type="KEGG" id="lenr:94168831"/>
<evidence type="ECO:0000313" key="3">
    <source>
        <dbReference type="Proteomes" id="UP000674179"/>
    </source>
</evidence>
<dbReference type="PROSITE" id="PS50004">
    <property type="entry name" value="C2"/>
    <property type="match status" value="1"/>
</dbReference>
<reference evidence="2 3" key="1">
    <citation type="submission" date="2021-02" db="EMBL/GenBank/DDBJ databases">
        <title>Leishmania (Mundinia) enrietti genome sequencing and assembly.</title>
        <authorList>
            <person name="Almutairi H."/>
            <person name="Gatherer D."/>
        </authorList>
    </citation>
    <scope>NUCLEOTIDE SEQUENCE [LARGE SCALE GENOMIC DNA]</scope>
    <source>
        <strain evidence="2">CUR178</strain>
    </source>
</reference>
<comment type="caution">
    <text evidence="2">The sequence shown here is derived from an EMBL/GenBank/DDBJ whole genome shotgun (WGS) entry which is preliminary data.</text>
</comment>
<sequence>MLRNGRPITEPGYVIIKLKSIKEKYKTSVKTLSSVIRFDETFVFYLAQPDQDVITLHVFFHKPRGGSREFHIGDACFSMATLYRGVTRRRIAPVVQSPGTKEARRAAQVEVLLQTDDFGKMMEPTKEEVEEESMRFKVLVKKFENGTPEMLHAVDVYMASNRADSSCSLVLTAQEHRA</sequence>
<dbReference type="InterPro" id="IPR035892">
    <property type="entry name" value="C2_domain_sf"/>
</dbReference>
<dbReference type="InterPro" id="IPR000008">
    <property type="entry name" value="C2_dom"/>
</dbReference>
<dbReference type="EMBL" id="JAFHKP010000034">
    <property type="protein sequence ID" value="KAG5468717.1"/>
    <property type="molecule type" value="Genomic_DNA"/>
</dbReference>
<organism evidence="2 3">
    <name type="scientific">Leishmania enriettii</name>
    <dbReference type="NCBI Taxonomy" id="5663"/>
    <lineage>
        <taxon>Eukaryota</taxon>
        <taxon>Discoba</taxon>
        <taxon>Euglenozoa</taxon>
        <taxon>Kinetoplastea</taxon>
        <taxon>Metakinetoplastina</taxon>
        <taxon>Trypanosomatida</taxon>
        <taxon>Trypanosomatidae</taxon>
        <taxon>Leishmaniinae</taxon>
        <taxon>Leishmania</taxon>
    </lineage>
</organism>
<evidence type="ECO:0000259" key="1">
    <source>
        <dbReference type="PROSITE" id="PS50004"/>
    </source>
</evidence>
<dbReference type="GeneID" id="94168831"/>
<dbReference type="Proteomes" id="UP000674179">
    <property type="component" value="Chromosome 34"/>
</dbReference>
<accession>A0A836FT14</accession>
<keyword evidence="3" id="KW-1185">Reference proteome</keyword>
<name>A0A836FT14_LEIEN</name>
<dbReference type="AlphaFoldDB" id="A0A836FT14"/>
<dbReference type="RefSeq" id="XP_067689424.1">
    <property type="nucleotide sequence ID" value="XM_067833321.1"/>
</dbReference>
<dbReference type="OrthoDB" id="271924at2759"/>
<proteinExistence type="predicted"/>
<dbReference type="SUPFAM" id="SSF49562">
    <property type="entry name" value="C2 domain (Calcium/lipid-binding domain, CaLB)"/>
    <property type="match status" value="1"/>
</dbReference>
<gene>
    <name evidence="2" type="ORF">CUR178_01552</name>
</gene>
<protein>
    <recommendedName>
        <fullName evidence="1">C2 domain-containing protein</fullName>
    </recommendedName>
</protein>
<dbReference type="Pfam" id="PF00168">
    <property type="entry name" value="C2"/>
    <property type="match status" value="1"/>
</dbReference>
<dbReference type="Gene3D" id="2.60.40.150">
    <property type="entry name" value="C2 domain"/>
    <property type="match status" value="1"/>
</dbReference>
<evidence type="ECO:0000313" key="2">
    <source>
        <dbReference type="EMBL" id="KAG5468717.1"/>
    </source>
</evidence>
<dbReference type="CDD" id="cd00030">
    <property type="entry name" value="C2"/>
    <property type="match status" value="1"/>
</dbReference>